<sequence>MASVTSRVSQCCHPWSAYHAHSFLHTSATAGLSCTHQPLREQATLSTSTPAFTFTPFAPPAMVSHPRETKLLPRGGKEVLRPGAL</sequence>
<gene>
    <name evidence="1" type="ORF">E2C01_055304</name>
</gene>
<protein>
    <submittedName>
        <fullName evidence="1">Uncharacterized protein</fullName>
    </submittedName>
</protein>
<dbReference type="AlphaFoldDB" id="A0A5B7GVK6"/>
<dbReference type="EMBL" id="VSRR010018319">
    <property type="protein sequence ID" value="MPC61237.1"/>
    <property type="molecule type" value="Genomic_DNA"/>
</dbReference>
<keyword evidence="2" id="KW-1185">Reference proteome</keyword>
<proteinExistence type="predicted"/>
<reference evidence="1 2" key="1">
    <citation type="submission" date="2019-05" db="EMBL/GenBank/DDBJ databases">
        <title>Another draft genome of Portunus trituberculatus and its Hox gene families provides insights of decapod evolution.</title>
        <authorList>
            <person name="Jeong J.-H."/>
            <person name="Song I."/>
            <person name="Kim S."/>
            <person name="Choi T."/>
            <person name="Kim D."/>
            <person name="Ryu S."/>
            <person name="Kim W."/>
        </authorList>
    </citation>
    <scope>NUCLEOTIDE SEQUENCE [LARGE SCALE GENOMIC DNA]</scope>
    <source>
        <tissue evidence="1">Muscle</tissue>
    </source>
</reference>
<evidence type="ECO:0000313" key="2">
    <source>
        <dbReference type="Proteomes" id="UP000324222"/>
    </source>
</evidence>
<evidence type="ECO:0000313" key="1">
    <source>
        <dbReference type="EMBL" id="MPC61237.1"/>
    </source>
</evidence>
<accession>A0A5B7GVK6</accession>
<name>A0A5B7GVK6_PORTR</name>
<dbReference type="PROSITE" id="PS51257">
    <property type="entry name" value="PROKAR_LIPOPROTEIN"/>
    <property type="match status" value="1"/>
</dbReference>
<comment type="caution">
    <text evidence="1">The sequence shown here is derived from an EMBL/GenBank/DDBJ whole genome shotgun (WGS) entry which is preliminary data.</text>
</comment>
<dbReference type="Proteomes" id="UP000324222">
    <property type="component" value="Unassembled WGS sequence"/>
</dbReference>
<organism evidence="1 2">
    <name type="scientific">Portunus trituberculatus</name>
    <name type="common">Swimming crab</name>
    <name type="synonym">Neptunus trituberculatus</name>
    <dbReference type="NCBI Taxonomy" id="210409"/>
    <lineage>
        <taxon>Eukaryota</taxon>
        <taxon>Metazoa</taxon>
        <taxon>Ecdysozoa</taxon>
        <taxon>Arthropoda</taxon>
        <taxon>Crustacea</taxon>
        <taxon>Multicrustacea</taxon>
        <taxon>Malacostraca</taxon>
        <taxon>Eumalacostraca</taxon>
        <taxon>Eucarida</taxon>
        <taxon>Decapoda</taxon>
        <taxon>Pleocyemata</taxon>
        <taxon>Brachyura</taxon>
        <taxon>Eubrachyura</taxon>
        <taxon>Portunoidea</taxon>
        <taxon>Portunidae</taxon>
        <taxon>Portuninae</taxon>
        <taxon>Portunus</taxon>
    </lineage>
</organism>